<dbReference type="GO" id="GO:0004523">
    <property type="term" value="F:RNA-DNA hybrid ribonuclease activity"/>
    <property type="evidence" value="ECO:0007669"/>
    <property type="project" value="InterPro"/>
</dbReference>
<dbReference type="Pfam" id="PF00665">
    <property type="entry name" value="rve"/>
    <property type="match status" value="1"/>
</dbReference>
<dbReference type="InterPro" id="IPR040643">
    <property type="entry name" value="MLVIN_C"/>
</dbReference>
<evidence type="ECO:0000259" key="7">
    <source>
        <dbReference type="PROSITE" id="PS50879"/>
    </source>
</evidence>
<keyword evidence="6" id="KW-0695">RNA-directed DNA polymerase</keyword>
<evidence type="ECO:0000313" key="9">
    <source>
        <dbReference type="EMBL" id="KAJ1158818.1"/>
    </source>
</evidence>
<dbReference type="Proteomes" id="UP001066276">
    <property type="component" value="Chromosome 5"/>
</dbReference>
<keyword evidence="10" id="KW-1185">Reference proteome</keyword>
<evidence type="ECO:0000256" key="2">
    <source>
        <dbReference type="ARBA" id="ARBA00022695"/>
    </source>
</evidence>
<evidence type="ECO:0000256" key="1">
    <source>
        <dbReference type="ARBA" id="ARBA00022679"/>
    </source>
</evidence>
<dbReference type="Gene3D" id="1.10.340.70">
    <property type="match status" value="1"/>
</dbReference>
<dbReference type="Gene3D" id="3.30.420.10">
    <property type="entry name" value="Ribonuclease H-like superfamily/Ribonuclease H"/>
    <property type="match status" value="2"/>
</dbReference>
<dbReference type="InterPro" id="IPR036397">
    <property type="entry name" value="RNaseH_sf"/>
</dbReference>
<dbReference type="EMBL" id="JANPWB010000009">
    <property type="protein sequence ID" value="KAJ1158818.1"/>
    <property type="molecule type" value="Genomic_DNA"/>
</dbReference>
<dbReference type="PANTHER" id="PTHR41694">
    <property type="entry name" value="ENDOGENOUS RETROVIRUS GROUP K MEMBER POL PROTEIN"/>
    <property type="match status" value="1"/>
</dbReference>
<dbReference type="AlphaFoldDB" id="A0AAV7S6D3"/>
<dbReference type="GO" id="GO:0015074">
    <property type="term" value="P:DNA integration"/>
    <property type="evidence" value="ECO:0007669"/>
    <property type="project" value="InterPro"/>
</dbReference>
<dbReference type="Gene3D" id="2.30.30.850">
    <property type="match status" value="1"/>
</dbReference>
<protein>
    <submittedName>
        <fullName evidence="9">Uncharacterized protein</fullName>
    </submittedName>
</protein>
<reference evidence="9" key="1">
    <citation type="journal article" date="2022" name="bioRxiv">
        <title>Sequencing and chromosome-scale assembly of the giantPleurodeles waltlgenome.</title>
        <authorList>
            <person name="Brown T."/>
            <person name="Elewa A."/>
            <person name="Iarovenko S."/>
            <person name="Subramanian E."/>
            <person name="Araus A.J."/>
            <person name="Petzold A."/>
            <person name="Susuki M."/>
            <person name="Suzuki K.-i.T."/>
            <person name="Hayashi T."/>
            <person name="Toyoda A."/>
            <person name="Oliveira C."/>
            <person name="Osipova E."/>
            <person name="Leigh N.D."/>
            <person name="Simon A."/>
            <person name="Yun M.H."/>
        </authorList>
    </citation>
    <scope>NUCLEOTIDE SEQUENCE</scope>
    <source>
        <strain evidence="9">20211129_DDA</strain>
        <tissue evidence="9">Liver</tissue>
    </source>
</reference>
<dbReference type="PROSITE" id="PS50879">
    <property type="entry name" value="RNASE_H_1"/>
    <property type="match status" value="1"/>
</dbReference>
<dbReference type="GO" id="GO:0003676">
    <property type="term" value="F:nucleic acid binding"/>
    <property type="evidence" value="ECO:0007669"/>
    <property type="project" value="InterPro"/>
</dbReference>
<evidence type="ECO:0000313" key="10">
    <source>
        <dbReference type="Proteomes" id="UP001066276"/>
    </source>
</evidence>
<dbReference type="SUPFAM" id="SSF53098">
    <property type="entry name" value="Ribonuclease H-like"/>
    <property type="match status" value="2"/>
</dbReference>
<organism evidence="9 10">
    <name type="scientific">Pleurodeles waltl</name>
    <name type="common">Iberian ribbed newt</name>
    <dbReference type="NCBI Taxonomy" id="8319"/>
    <lineage>
        <taxon>Eukaryota</taxon>
        <taxon>Metazoa</taxon>
        <taxon>Chordata</taxon>
        <taxon>Craniata</taxon>
        <taxon>Vertebrata</taxon>
        <taxon>Euteleostomi</taxon>
        <taxon>Amphibia</taxon>
        <taxon>Batrachia</taxon>
        <taxon>Caudata</taxon>
        <taxon>Salamandroidea</taxon>
        <taxon>Salamandridae</taxon>
        <taxon>Pleurodelinae</taxon>
        <taxon>Pleurodeles</taxon>
    </lineage>
</organism>
<gene>
    <name evidence="9" type="ORF">NDU88_011491</name>
</gene>
<dbReference type="InterPro" id="IPR001584">
    <property type="entry name" value="Integrase_cat-core"/>
</dbReference>
<dbReference type="InterPro" id="IPR012337">
    <property type="entry name" value="RNaseH-like_sf"/>
</dbReference>
<keyword evidence="2" id="KW-0548">Nucleotidyltransferase</keyword>
<keyword evidence="5" id="KW-0378">Hydrolase</keyword>
<dbReference type="InterPro" id="IPR002156">
    <property type="entry name" value="RNaseH_domain"/>
</dbReference>
<name>A0AAV7S6D3_PLEWA</name>
<keyword evidence="3" id="KW-0540">Nuclease</keyword>
<dbReference type="PANTHER" id="PTHR41694:SF5">
    <property type="entry name" value="RIBONUCLEASE H"/>
    <property type="match status" value="1"/>
</dbReference>
<feature type="domain" description="RNase H type-1" evidence="7">
    <location>
        <begin position="1"/>
        <end position="86"/>
    </location>
</feature>
<proteinExistence type="predicted"/>
<dbReference type="PROSITE" id="PS50994">
    <property type="entry name" value="INTEGRASE"/>
    <property type="match status" value="1"/>
</dbReference>
<evidence type="ECO:0000259" key="8">
    <source>
        <dbReference type="PROSITE" id="PS50994"/>
    </source>
</evidence>
<evidence type="ECO:0000256" key="6">
    <source>
        <dbReference type="ARBA" id="ARBA00022918"/>
    </source>
</evidence>
<feature type="domain" description="Integrase catalytic" evidence="8">
    <location>
        <begin position="221"/>
        <end position="378"/>
    </location>
</feature>
<comment type="caution">
    <text evidence="9">The sequence shown here is derived from an EMBL/GenBank/DDBJ whole genome shotgun (WGS) entry which is preliminary data.</text>
</comment>
<dbReference type="Pfam" id="PF00075">
    <property type="entry name" value="RNase_H"/>
    <property type="match status" value="1"/>
</dbReference>
<sequence>MKVTIYTDSQYAFGVAHSFGRLWKERGFLTSHGTKIQHGQLVNELLDSLTLPLQVAIVKCSAHKKVTDDVGRGNAFADEVAKETARNVMSRMYVASPARWIGDVGMCEDTIESVKSIQAEATERELSVWRESTGKLDANGCWVELSEHQRWLLPDSYVLAVVTMAHGMAHISVKGICKLLAPVWQNAEIPKCAENVVKNCMVCLKHNPGRGTPTPAGHFAPPTYPFEVLQLDFIHMERCNNLKYVLVVVCAFSRWVEAYPLKDNTALSTAKALVKEFFPRFGMPRMIWSDNGSEFVGQVMKKVCEGLGINQKFHAANHPQSAGLVECYNGTLKLKLAKIQASSGLKWPDALPLALLSTRMTVHSRVKLSPYEIVFGRPANIWGVPRPKKFSEIEHPVLLDYLYELTAKLRVLHQQVHDTLPRVSESPGHPIEPGSWVLIKNFQRTKNEQPRWTGPHLVLLSIRSAVRVEGKKHWIHGTHCKRVPLPLTCDRWVQEGIADSETETVPRFLPFSDARIKGTLTEKESDDILQSAVSPSVRLDTTEPELLFQDHTIPGTNRYNLRPRIKDK</sequence>
<evidence type="ECO:0000256" key="5">
    <source>
        <dbReference type="ARBA" id="ARBA00022801"/>
    </source>
</evidence>
<accession>A0AAV7S6D3</accession>
<dbReference type="Pfam" id="PF18697">
    <property type="entry name" value="MLVIN_C"/>
    <property type="match status" value="1"/>
</dbReference>
<dbReference type="GO" id="GO:0003964">
    <property type="term" value="F:RNA-directed DNA polymerase activity"/>
    <property type="evidence" value="ECO:0007669"/>
    <property type="project" value="UniProtKB-KW"/>
</dbReference>
<keyword evidence="4" id="KW-0255">Endonuclease</keyword>
<evidence type="ECO:0000256" key="4">
    <source>
        <dbReference type="ARBA" id="ARBA00022759"/>
    </source>
</evidence>
<evidence type="ECO:0000256" key="3">
    <source>
        <dbReference type="ARBA" id="ARBA00022722"/>
    </source>
</evidence>
<keyword evidence="1" id="KW-0808">Transferase</keyword>